<evidence type="ECO:0000313" key="4">
    <source>
        <dbReference type="Proteomes" id="UP000796104"/>
    </source>
</evidence>
<dbReference type="PROSITE" id="PS51688">
    <property type="entry name" value="ICA"/>
    <property type="match status" value="1"/>
</dbReference>
<feature type="domain" description="Peptidase S74" evidence="2">
    <location>
        <begin position="1719"/>
        <end position="1806"/>
    </location>
</feature>
<comment type="caution">
    <text evidence="3">The sequence shown here is derived from an EMBL/GenBank/DDBJ whole genome shotgun (WGS) entry which is preliminary data.</text>
</comment>
<organism evidence="3 4">
    <name type="scientific">Aeromonas veronii</name>
    <dbReference type="NCBI Taxonomy" id="654"/>
    <lineage>
        <taxon>Bacteria</taxon>
        <taxon>Pseudomonadati</taxon>
        <taxon>Pseudomonadota</taxon>
        <taxon>Gammaproteobacteria</taxon>
        <taxon>Aeromonadales</taxon>
        <taxon>Aeromonadaceae</taxon>
        <taxon>Aeromonas</taxon>
    </lineage>
</organism>
<reference evidence="3" key="1">
    <citation type="submission" date="2017-10" db="EMBL/GenBank/DDBJ databases">
        <authorList>
            <person name="Colston S.M."/>
            <person name="Graf J."/>
        </authorList>
    </citation>
    <scope>NUCLEOTIDE SEQUENCE</scope>
    <source>
        <strain evidence="3">BAQ071013-135</strain>
    </source>
</reference>
<dbReference type="Pfam" id="PF21446">
    <property type="entry name" value="Gp34_trimer"/>
    <property type="match status" value="1"/>
</dbReference>
<protein>
    <recommendedName>
        <fullName evidence="2">Peptidase S74 domain-containing protein</fullName>
    </recommendedName>
</protein>
<dbReference type="Proteomes" id="UP000796104">
    <property type="component" value="Unassembled WGS sequence"/>
</dbReference>
<name>A0AAX2UPE5_AERVE</name>
<accession>A0AAX2UPE5</accession>
<evidence type="ECO:0000313" key="3">
    <source>
        <dbReference type="EMBL" id="TND51879.1"/>
    </source>
</evidence>
<dbReference type="EMBL" id="PDXJ01000026">
    <property type="protein sequence ID" value="TND51879.1"/>
    <property type="molecule type" value="Genomic_DNA"/>
</dbReference>
<proteinExistence type="predicted"/>
<evidence type="ECO:0000256" key="1">
    <source>
        <dbReference type="SAM" id="MobiDB-lite"/>
    </source>
</evidence>
<gene>
    <name evidence="3" type="ORF">CF123_18595</name>
</gene>
<evidence type="ECO:0000259" key="2">
    <source>
        <dbReference type="PROSITE" id="PS51688"/>
    </source>
</evidence>
<dbReference type="InterPro" id="IPR030392">
    <property type="entry name" value="S74_ICA"/>
</dbReference>
<dbReference type="Pfam" id="PF13884">
    <property type="entry name" value="Peptidase_S74"/>
    <property type="match status" value="1"/>
</dbReference>
<feature type="region of interest" description="Disordered" evidence="1">
    <location>
        <begin position="263"/>
        <end position="296"/>
    </location>
</feature>
<reference evidence="3" key="2">
    <citation type="journal article" date="2019" name="PLoS ONE">
        <title>Identification and characterization of putative Aeromonas spp. T3SS effectors.</title>
        <authorList>
            <person name="Rangel L.T."/>
            <person name="Marden J."/>
            <person name="Colston S."/>
            <person name="Setubal J.C."/>
            <person name="Graf J."/>
            <person name="Gogarten J.P."/>
        </authorList>
    </citation>
    <scope>NUCLEOTIDE SEQUENCE</scope>
    <source>
        <strain evidence="3">BAQ071013-135</strain>
    </source>
</reference>
<dbReference type="RefSeq" id="WP_139495324.1">
    <property type="nucleotide sequence ID" value="NZ_CAWORL010000019.1"/>
</dbReference>
<sequence length="1810" mass="184999">MTTPTITELYAQIGDMMANWQRFLDQQMNWQAGPSAANDLAPPDNNPEKKGYRVMTDAAGNKRQIMTPAQMEKIVSDAVQQITDLKPAELAPQMADVRRQLNEVSAKMTSTRAELVGFRDAAASSQSAAASSASAADTSKKNAATSEANALASKNAAASSASDAQKWASNPENSAVTPGKFSSMHHAIKAEQSASVSSAKSQAATESAALASAKAADASAASGVAAAKAGEASASANISQTKAEEAASSASVAVEMSKSAKASSDAASASAASAKTSETTATTRANAASQSATTAQKWAANPVDTAVSPGQFSALHHATKADASASAAAASAATATQKADEAGNSATVASDKATLATTKATEAAASAKSALDNKNAAGTSASSASASATTATQKAGEAGQSASAAAKSASDSAASAAASKTQADAAAASAKIAQDAAAVATGGLVEAGEVSMASGDYPPPLKSKSGSNIACFWKVTTAGVSKVGGIDYEVGDTLVYSSSTDSYYKIDNTDAVVSVNNKKGAVVLTAADVGALAATAAAVAAAKLSTGRSISISGHGSGSVTFDGSANVAIPLVVKDDSHKHTFSNLKDLPSTLAGYGIIDAAPLTHTHADLFSSSGGSITGQTLINIANGPTIGGATFGNGWLRIGSANGGIAFDPNEIAAVGNDLSFGTLSNHIVSLVVNKNRIGEMRADGLYSMGSKVLTAAAGVAVSASKLESARTLSLSGDATGSMSFDGSTNTSMAVTLSNSGVAAGTYTKVTVDAKGRVTAASGQTAADIPNLDWAKITSGKPTNLAGYGVSSATLRAIESLAMAADSVPYFTAANAAASMKVTAAARALLDDADVAAMRATLGVPDTSAVSASQDGLMSAADKVKLDSISAGANKYEHPTGDGNLHVPATGTSNAGKVLKAGATAGAIMWASLAAADVGLDNLNNWEASASITDPSDQKYATAGAVKRAADIANAALARSGGNLTGNVTFTNDSVIQWSRNTDFAAIGFKNDADSDTDSFMWFKTGDNGNEYFKWQVVSGSTVTDVMTLKADNLRVKGFQVFHQGFKPTKADLGLELLNNWAATSSITDGSETKYASAAAVKQAATLLKGTRKEFTVGGDPNTYYMVVVAPMTSDFGDMRVMLSRAYNWPAPNTWNTATHKGGLTLSIRWSGDGAWGGNSKNWVVDHFSETYSTMVARVSLLKNGMAFWLRGGGAKYCLQSDYGVDTTFSVIEGDYTDADKAVYSPMTTIDRGELNRRYSLRDGQVFDLDARVYSPSNKPTAYEIGALALDDPYKSAADVATTGNLAATYANGSAGVGATLTATANGALSIDGVACQAGYRVLVKNQTSSAQNGIYAVTNPGSATTPWVLTRVADADTTARLAGAVVTVDQGAANGSLLFTNDWKKTSTVGTNGMNWRVVVDSGNISSYHHGSGVPAGTYRSVTVNSQGHVTGGSNPTTLAGYGITDAAPSGHVGSGGDAHANATGTADGFMSAADKKKLDGIAAGANSYSHPGGDGNLHVPATGTGNNGKFLMAGATAGSLQWKDIGPADVGALPIGGGTITGVLTVNGELRSLSANSMRIVQGNYGTFWRNDGSNLYLMFTNASDQYGSYNGLRPMYANLATGNVNFGHNVDINGQAYINTGSTSWIDMRSSNAIQGRSAVSNAAASAIVRQEHADRHFILGGLGNSQFGIYMINKSRTANGTDAAAYLSADGTWYCNGNASVNDIQIRSDIRLKSDFKEIADPWDFWKLLRISEYTKAGARELGFVAQDFVERFSAVVTESPDDKHLSLRPMGVLALAGKVIQEMQKRIEQLEAANAGTK</sequence>
<dbReference type="InterPro" id="IPR048390">
    <property type="entry name" value="Gp34_trimer"/>
</dbReference>